<dbReference type="OrthoDB" id="9773308at2"/>
<dbReference type="SUPFAM" id="SSF46955">
    <property type="entry name" value="Putative DNA-binding domain"/>
    <property type="match status" value="1"/>
</dbReference>
<reference evidence="3 4" key="1">
    <citation type="submission" date="2016-09" db="EMBL/GenBank/DDBJ databases">
        <authorList>
            <person name="Capua I."/>
            <person name="De Benedictis P."/>
            <person name="Joannis T."/>
            <person name="Lombin L.H."/>
            <person name="Cattoli G."/>
        </authorList>
    </citation>
    <scope>NUCLEOTIDE SEQUENCE [LARGE SCALE GENOMIC DNA]</scope>
    <source>
        <strain evidence="3 4">GluBS11</strain>
    </source>
</reference>
<dbReference type="Proteomes" id="UP000199315">
    <property type="component" value="Unassembled WGS sequence"/>
</dbReference>
<feature type="domain" description="HTH merR-type" evidence="2">
    <location>
        <begin position="1"/>
        <end position="71"/>
    </location>
</feature>
<dbReference type="RefSeq" id="WP_091236833.1">
    <property type="nucleotide sequence ID" value="NZ_FMKA01000043.1"/>
</dbReference>
<keyword evidence="4" id="KW-1185">Reference proteome</keyword>
<dbReference type="InterPro" id="IPR000551">
    <property type="entry name" value="MerR-type_HTH_dom"/>
</dbReference>
<sequence length="89" mass="10481">MYRIGEFSKMSKTTVKALRYYDEIGLLKPEKVDELTGYRFYTTRQLMELHRIHSLRQIGLSIEEIKLIVSGEVTVQNPCRARCFYAEFA</sequence>
<dbReference type="EMBL" id="FMKA01000043">
    <property type="protein sequence ID" value="SCP99491.1"/>
    <property type="molecule type" value="Genomic_DNA"/>
</dbReference>
<dbReference type="STRING" id="1619234.SAMN05421730_104312"/>
<evidence type="ECO:0000259" key="2">
    <source>
        <dbReference type="PROSITE" id="PS50937"/>
    </source>
</evidence>
<dbReference type="Pfam" id="PF13411">
    <property type="entry name" value="MerR_1"/>
    <property type="match status" value="1"/>
</dbReference>
<dbReference type="GO" id="GO:0003677">
    <property type="term" value="F:DNA binding"/>
    <property type="evidence" value="ECO:0007669"/>
    <property type="project" value="UniProtKB-KW"/>
</dbReference>
<dbReference type="AlphaFoldDB" id="A0A1D3TYH6"/>
<dbReference type="InterPro" id="IPR047057">
    <property type="entry name" value="MerR_fam"/>
</dbReference>
<keyword evidence="1" id="KW-0238">DNA-binding</keyword>
<dbReference type="PROSITE" id="PS50937">
    <property type="entry name" value="HTH_MERR_2"/>
    <property type="match status" value="1"/>
</dbReference>
<evidence type="ECO:0000256" key="1">
    <source>
        <dbReference type="ARBA" id="ARBA00023125"/>
    </source>
</evidence>
<evidence type="ECO:0000313" key="4">
    <source>
        <dbReference type="Proteomes" id="UP000199315"/>
    </source>
</evidence>
<accession>A0A1D3TYH6</accession>
<dbReference type="Gene3D" id="1.10.1660.10">
    <property type="match status" value="1"/>
</dbReference>
<name>A0A1D3TYH6_9FIRM</name>
<dbReference type="SMART" id="SM00422">
    <property type="entry name" value="HTH_MERR"/>
    <property type="match status" value="1"/>
</dbReference>
<evidence type="ECO:0000313" key="3">
    <source>
        <dbReference type="EMBL" id="SCP99491.1"/>
    </source>
</evidence>
<dbReference type="PANTHER" id="PTHR30204">
    <property type="entry name" value="REDOX-CYCLING DRUG-SENSING TRANSCRIPTIONAL ACTIVATOR SOXR"/>
    <property type="match status" value="1"/>
</dbReference>
<dbReference type="PANTHER" id="PTHR30204:SF97">
    <property type="entry name" value="MERR FAMILY REGULATORY PROTEIN"/>
    <property type="match status" value="1"/>
</dbReference>
<dbReference type="InterPro" id="IPR009061">
    <property type="entry name" value="DNA-bd_dom_put_sf"/>
</dbReference>
<dbReference type="GO" id="GO:0003700">
    <property type="term" value="F:DNA-binding transcription factor activity"/>
    <property type="evidence" value="ECO:0007669"/>
    <property type="project" value="InterPro"/>
</dbReference>
<organism evidence="3 4">
    <name type="scientific">Anaerobium acetethylicum</name>
    <dbReference type="NCBI Taxonomy" id="1619234"/>
    <lineage>
        <taxon>Bacteria</taxon>
        <taxon>Bacillati</taxon>
        <taxon>Bacillota</taxon>
        <taxon>Clostridia</taxon>
        <taxon>Lachnospirales</taxon>
        <taxon>Lachnospiraceae</taxon>
        <taxon>Anaerobium</taxon>
    </lineage>
</organism>
<protein>
    <submittedName>
        <fullName evidence="3">MerR HTH family regulatory protein</fullName>
    </submittedName>
</protein>
<gene>
    <name evidence="3" type="ORF">SAMN05421730_104312</name>
</gene>
<proteinExistence type="predicted"/>